<protein>
    <recommendedName>
        <fullName evidence="4">C2H2-type domain-containing protein</fullName>
    </recommendedName>
</protein>
<reference evidence="2 3" key="1">
    <citation type="submission" date="2015-09" db="EMBL/GenBank/DDBJ databases">
        <title>Draft genome of a European isolate of the apple canker pathogen Neonectria ditissima.</title>
        <authorList>
            <person name="Gomez-Cortecero A."/>
            <person name="Harrison R.J."/>
            <person name="Armitage A.D."/>
        </authorList>
    </citation>
    <scope>NUCLEOTIDE SEQUENCE [LARGE SCALE GENOMIC DNA]</scope>
    <source>
        <strain evidence="2 3">R09/05</strain>
    </source>
</reference>
<dbReference type="PANTHER" id="PTHR38166:SF1">
    <property type="entry name" value="C2H2-TYPE DOMAIN-CONTAINING PROTEIN"/>
    <property type="match status" value="1"/>
</dbReference>
<evidence type="ECO:0000313" key="2">
    <source>
        <dbReference type="EMBL" id="KPM40993.1"/>
    </source>
</evidence>
<dbReference type="STRING" id="78410.A0A0P7B4L5"/>
<dbReference type="OrthoDB" id="5241264at2759"/>
<dbReference type="PANTHER" id="PTHR38166">
    <property type="entry name" value="C2H2-TYPE DOMAIN-CONTAINING PROTEIN-RELATED"/>
    <property type="match status" value="1"/>
</dbReference>
<organism evidence="2 3">
    <name type="scientific">Neonectria ditissima</name>
    <dbReference type="NCBI Taxonomy" id="78410"/>
    <lineage>
        <taxon>Eukaryota</taxon>
        <taxon>Fungi</taxon>
        <taxon>Dikarya</taxon>
        <taxon>Ascomycota</taxon>
        <taxon>Pezizomycotina</taxon>
        <taxon>Sordariomycetes</taxon>
        <taxon>Hypocreomycetidae</taxon>
        <taxon>Hypocreales</taxon>
        <taxon>Nectriaceae</taxon>
        <taxon>Neonectria</taxon>
    </lineage>
</organism>
<comment type="caution">
    <text evidence="2">The sequence shown here is derived from an EMBL/GenBank/DDBJ whole genome shotgun (WGS) entry which is preliminary data.</text>
</comment>
<evidence type="ECO:0000313" key="3">
    <source>
        <dbReference type="Proteomes" id="UP000050424"/>
    </source>
</evidence>
<keyword evidence="3" id="KW-1185">Reference proteome</keyword>
<dbReference type="Proteomes" id="UP000050424">
    <property type="component" value="Unassembled WGS sequence"/>
</dbReference>
<feature type="region of interest" description="Disordered" evidence="1">
    <location>
        <begin position="1"/>
        <end position="24"/>
    </location>
</feature>
<dbReference type="AlphaFoldDB" id="A0A0P7B4L5"/>
<evidence type="ECO:0000256" key="1">
    <source>
        <dbReference type="SAM" id="MobiDB-lite"/>
    </source>
</evidence>
<sequence length="306" mass="35437">MSECSFSSSDNSATDPDSEGDDPSCGGFSDNEYALYSRQSLQELIPGLLEFSYLKFRIATASARYVVPPKDRLPPRKRVKTVKLRPPSRCFEDINESDAQLVVVSRVDGYFHLACPLYVSRPEKYQSCLKEHDFQCIEEIIDHLGQNHAEPPYCPTCWQTFDTAKDRDNHVRSMTCKRCTEVSMDGINEFNIMKIKKRDKLYLNEQRRWLRIWTTIFPNAKPHRSPYLKYGVERTVCMARDYWASRGMGWVAEYLEDKGFLDSRQLTGERVLSVLWRLILPHLLQSVYVDHGLDEKGTPRNQSDAT</sequence>
<accession>A0A0P7B4L5</accession>
<dbReference type="EMBL" id="LKCW01000072">
    <property type="protein sequence ID" value="KPM40993.1"/>
    <property type="molecule type" value="Genomic_DNA"/>
</dbReference>
<proteinExistence type="predicted"/>
<feature type="compositionally biased region" description="Polar residues" evidence="1">
    <location>
        <begin position="1"/>
        <end position="15"/>
    </location>
</feature>
<evidence type="ECO:0008006" key="4">
    <source>
        <dbReference type="Google" id="ProtNLM"/>
    </source>
</evidence>
<gene>
    <name evidence="2" type="ORF">AK830_g5552</name>
</gene>
<name>A0A0P7B4L5_9HYPO</name>